<dbReference type="STRING" id="966.BTA35_0207070"/>
<keyword evidence="2" id="KW-0472">Membrane</keyword>
<evidence type="ECO:0000256" key="1">
    <source>
        <dbReference type="SAM" id="MobiDB-lite"/>
    </source>
</evidence>
<feature type="transmembrane region" description="Helical" evidence="2">
    <location>
        <begin position="160"/>
        <end position="182"/>
    </location>
</feature>
<gene>
    <name evidence="3" type="ORF">BTA35_0207070</name>
</gene>
<keyword evidence="2" id="KW-1133">Transmembrane helix</keyword>
<sequence>MASLTTEQDGAGTEGSPEEKAIPKGGSLMGRLGLTLVFVLLFSVSLSALLAYFNFEKRHRELISSRLQVMLDEVRLGIDYGTGLGLPVSSLTETGEQLKNLVKADSAIDKAVVYSAQKQRLFQAGSGDLTGLIPPGWFQQVVDESPDSGAHLLIRETDDYLLVAEPLFNTFNVQSGIVVLAYSRGAYQAENAMLMKQQAWQSGLGVLISALVGLGFLWLMMRRLRRQILRLSGSLDLQLQGGATPEDASDVNALQPPDELEARFQLLHDRVQEAQKASSNPSDSRQK</sequence>
<feature type="region of interest" description="Disordered" evidence="1">
    <location>
        <begin position="1"/>
        <end position="22"/>
    </location>
</feature>
<feature type="transmembrane region" description="Helical" evidence="2">
    <location>
        <begin position="202"/>
        <end position="221"/>
    </location>
</feature>
<organism evidence="3 4">
    <name type="scientific">Oceanospirillum linum</name>
    <dbReference type="NCBI Taxonomy" id="966"/>
    <lineage>
        <taxon>Bacteria</taxon>
        <taxon>Pseudomonadati</taxon>
        <taxon>Pseudomonadota</taxon>
        <taxon>Gammaproteobacteria</taxon>
        <taxon>Oceanospirillales</taxon>
        <taxon>Oceanospirillaceae</taxon>
        <taxon>Oceanospirillum</taxon>
    </lineage>
</organism>
<keyword evidence="4" id="KW-1185">Reference proteome</keyword>
<evidence type="ECO:0008006" key="5">
    <source>
        <dbReference type="Google" id="ProtNLM"/>
    </source>
</evidence>
<feature type="transmembrane region" description="Helical" evidence="2">
    <location>
        <begin position="32"/>
        <end position="55"/>
    </location>
</feature>
<keyword evidence="2" id="KW-0812">Transmembrane</keyword>
<dbReference type="Proteomes" id="UP000190064">
    <property type="component" value="Unassembled WGS sequence"/>
</dbReference>
<reference evidence="3" key="1">
    <citation type="submission" date="2017-02" db="EMBL/GenBank/DDBJ databases">
        <title>Draft Genome Sequence of the Salt Water Bacterium Oceanospirillum linum ATCC 11336.</title>
        <authorList>
            <person name="Trachtenberg A.M."/>
            <person name="Carney J.G."/>
            <person name="Linnane J.D."/>
            <person name="Rheaume B.A."/>
            <person name="Pitts N.L."/>
            <person name="Mykles D.L."/>
            <person name="Maclea K.S."/>
        </authorList>
    </citation>
    <scope>NUCLEOTIDE SEQUENCE [LARGE SCALE GENOMIC DNA]</scope>
    <source>
        <strain evidence="3">ATCC 11336</strain>
    </source>
</reference>
<dbReference type="AlphaFoldDB" id="A0A1T1HD27"/>
<proteinExistence type="predicted"/>
<protein>
    <recommendedName>
        <fullName evidence="5">HAMP domain-containing protein</fullName>
    </recommendedName>
</protein>
<evidence type="ECO:0000313" key="3">
    <source>
        <dbReference type="EMBL" id="OOV87761.1"/>
    </source>
</evidence>
<evidence type="ECO:0000256" key="2">
    <source>
        <dbReference type="SAM" id="Phobius"/>
    </source>
</evidence>
<dbReference type="RefSeq" id="WP_078319107.1">
    <property type="nucleotide sequence ID" value="NZ_FXTS01000002.1"/>
</dbReference>
<evidence type="ECO:0000313" key="4">
    <source>
        <dbReference type="Proteomes" id="UP000190064"/>
    </source>
</evidence>
<accession>A0A1T1HD27</accession>
<name>A0A1T1HD27_OCELI</name>
<dbReference type="EMBL" id="MTSD02000002">
    <property type="protein sequence ID" value="OOV87761.1"/>
    <property type="molecule type" value="Genomic_DNA"/>
</dbReference>
<comment type="caution">
    <text evidence="3">The sequence shown here is derived from an EMBL/GenBank/DDBJ whole genome shotgun (WGS) entry which is preliminary data.</text>
</comment>